<dbReference type="EMBL" id="JBDLOU010000033">
    <property type="protein sequence ID" value="MEX3739866.1"/>
    <property type="molecule type" value="Genomic_DNA"/>
</dbReference>
<proteinExistence type="predicted"/>
<sequence length="96" mass="10496">MNKPPTIRGSAEPSGKGEVEFFDIRFEFDDDSRSQFESDPEGTVRSLLEGQGHVVNAVVLHKGSAESIVAASGGHWAHIFRPPHEASKWIHIGGQM</sequence>
<name>A0AAW5SW26_9MYCO</name>
<accession>A0AAW5SW26</accession>
<reference evidence="1" key="2">
    <citation type="journal article" date="2022" name="BMC Genomics">
        <title>Comparative genome analysis of mycobacteria focusing on tRNA and non-coding RNA.</title>
        <authorList>
            <person name="Behra P.R.K."/>
            <person name="Pettersson B.M.F."/>
            <person name="Ramesh M."/>
            <person name="Das S."/>
            <person name="Dasgupta S."/>
            <person name="Kirsebom L.A."/>
        </authorList>
    </citation>
    <scope>NUCLEOTIDE SEQUENCE</scope>
    <source>
        <strain evidence="1">DSM 44242</strain>
    </source>
</reference>
<evidence type="ECO:0000313" key="2">
    <source>
        <dbReference type="EMBL" id="MEX3739866.1"/>
    </source>
</evidence>
<gene>
    <name evidence="2" type="ORF">ABFW12_16695</name>
    <name evidence="1" type="ORF">H5P34_03460</name>
</gene>
<comment type="caution">
    <text evidence="1">The sequence shown here is derived from an EMBL/GenBank/DDBJ whole genome shotgun (WGS) entry which is preliminary data.</text>
</comment>
<keyword evidence="4" id="KW-1185">Reference proteome</keyword>
<dbReference type="Proteomes" id="UP001141659">
    <property type="component" value="Unassembled WGS sequence"/>
</dbReference>
<reference evidence="1" key="1">
    <citation type="submission" date="2020-07" db="EMBL/GenBank/DDBJ databases">
        <authorList>
            <person name="Pettersson B.M.F."/>
            <person name="Behra P.R.K."/>
            <person name="Ramesh M."/>
            <person name="Das S."/>
            <person name="Dasgupta S."/>
            <person name="Kirsebom L.A."/>
        </authorList>
    </citation>
    <scope>NUCLEOTIDE SEQUENCE</scope>
    <source>
        <strain evidence="1">DSM 44242</strain>
    </source>
</reference>
<evidence type="ECO:0000313" key="1">
    <source>
        <dbReference type="EMBL" id="MCV7387106.1"/>
    </source>
</evidence>
<evidence type="ECO:0000313" key="4">
    <source>
        <dbReference type="Proteomes" id="UP001558474"/>
    </source>
</evidence>
<dbReference type="Proteomes" id="UP001558474">
    <property type="component" value="Unassembled WGS sequence"/>
</dbReference>
<reference evidence="2 4" key="3">
    <citation type="submission" date="2024-04" db="EMBL/GenBank/DDBJ databases">
        <title>Genomic Markers of Mycobacteria.</title>
        <authorList>
            <person name="Soliman M.S."/>
            <person name="Elkholy A."/>
            <person name="Soliman N.S."/>
            <person name="Abbas A."/>
            <person name="Khayrat S."/>
            <person name="Shawky S."/>
        </authorList>
    </citation>
    <scope>NUCLEOTIDE SEQUENCE [LARGE SCALE GENOMIC DNA]</scope>
    <source>
        <strain evidence="2 4">Egy-CU-AM5</strain>
    </source>
</reference>
<dbReference type="AlphaFoldDB" id="A0AAW5SW26"/>
<protein>
    <submittedName>
        <fullName evidence="1">Uncharacterized protein</fullName>
    </submittedName>
</protein>
<organism evidence="1 3">
    <name type="scientific">Mycolicibacterium porcinum</name>
    <dbReference type="NCBI Taxonomy" id="39693"/>
    <lineage>
        <taxon>Bacteria</taxon>
        <taxon>Bacillati</taxon>
        <taxon>Actinomycetota</taxon>
        <taxon>Actinomycetes</taxon>
        <taxon>Mycobacteriales</taxon>
        <taxon>Mycobacteriaceae</taxon>
        <taxon>Mycolicibacterium</taxon>
    </lineage>
</organism>
<evidence type="ECO:0000313" key="3">
    <source>
        <dbReference type="Proteomes" id="UP001141659"/>
    </source>
</evidence>
<dbReference type="EMBL" id="JACKVC010000009">
    <property type="protein sequence ID" value="MCV7387106.1"/>
    <property type="molecule type" value="Genomic_DNA"/>
</dbReference>
<dbReference type="RefSeq" id="WP_036447744.1">
    <property type="nucleotide sequence ID" value="NZ_JACKVC010000009.1"/>
</dbReference>